<dbReference type="Proteomes" id="UP001142175">
    <property type="component" value="Unassembled WGS sequence"/>
</dbReference>
<keyword evidence="2" id="KW-1185">Reference proteome</keyword>
<dbReference type="RefSeq" id="WP_258423973.1">
    <property type="nucleotide sequence ID" value="NZ_JANSUY010000013.1"/>
</dbReference>
<accession>A0A9X2P664</accession>
<sequence>MEMSKKQLDKLSYDVIGAAIEVHRILGPGLLEKVYQKCLARELTLRGIKFREQVKMPFDYKGEFVDLDLTFDFYIEESLVLEIKAVQEVIPLFHAQTLAYMKLLKAPKGIIINFNVTNIFHHGQKTFVNEYFETLIDE</sequence>
<comment type="caution">
    <text evidence="1">The sequence shown here is derived from an EMBL/GenBank/DDBJ whole genome shotgun (WGS) entry which is preliminary data.</text>
</comment>
<protein>
    <submittedName>
        <fullName evidence="1">GxxExxY protein</fullName>
    </submittedName>
</protein>
<dbReference type="AlphaFoldDB" id="A0A9X2P664"/>
<name>A0A9X2P664_9BACT</name>
<organism evidence="1 2">
    <name type="scientific">Aquiflexum gelatinilyticum</name>
    <dbReference type="NCBI Taxonomy" id="2961943"/>
    <lineage>
        <taxon>Bacteria</taxon>
        <taxon>Pseudomonadati</taxon>
        <taxon>Bacteroidota</taxon>
        <taxon>Cytophagia</taxon>
        <taxon>Cytophagales</taxon>
        <taxon>Cyclobacteriaceae</taxon>
        <taxon>Aquiflexum</taxon>
    </lineage>
</organism>
<evidence type="ECO:0000313" key="1">
    <source>
        <dbReference type="EMBL" id="MCR9016117.1"/>
    </source>
</evidence>
<dbReference type="EMBL" id="JANSUY010000013">
    <property type="protein sequence ID" value="MCR9016117.1"/>
    <property type="molecule type" value="Genomic_DNA"/>
</dbReference>
<gene>
    <name evidence="1" type="ORF">NU887_13815</name>
</gene>
<dbReference type="Pfam" id="PF13366">
    <property type="entry name" value="PDDEXK_3"/>
    <property type="match status" value="1"/>
</dbReference>
<dbReference type="InterPro" id="IPR026350">
    <property type="entry name" value="GxxExxY"/>
</dbReference>
<dbReference type="NCBIfam" id="TIGR04256">
    <property type="entry name" value="GxxExxY"/>
    <property type="match status" value="1"/>
</dbReference>
<evidence type="ECO:0000313" key="2">
    <source>
        <dbReference type="Proteomes" id="UP001142175"/>
    </source>
</evidence>
<reference evidence="1" key="1">
    <citation type="submission" date="2022-08" db="EMBL/GenBank/DDBJ databases">
        <authorList>
            <person name="Zhang D."/>
        </authorList>
    </citation>
    <scope>NUCLEOTIDE SEQUENCE</scope>
    <source>
        <strain evidence="1">XJ19-11</strain>
    </source>
</reference>
<proteinExistence type="predicted"/>